<dbReference type="GO" id="GO:0004152">
    <property type="term" value="F:dihydroorotate dehydrogenase activity"/>
    <property type="evidence" value="ECO:0007669"/>
    <property type="project" value="InterPro"/>
</dbReference>
<evidence type="ECO:0000256" key="1">
    <source>
        <dbReference type="ARBA" id="ARBA00001917"/>
    </source>
</evidence>
<comment type="pathway">
    <text evidence="2">Pyrimidine metabolism; UMP biosynthesis via de novo pathway.</text>
</comment>
<proteinExistence type="predicted"/>
<dbReference type="InterPro" id="IPR012135">
    <property type="entry name" value="Dihydroorotate_DH_1_2"/>
</dbReference>
<evidence type="ECO:0000256" key="6">
    <source>
        <dbReference type="ARBA" id="ARBA00023002"/>
    </source>
</evidence>
<keyword evidence="6" id="KW-0560">Oxidoreductase</keyword>
<dbReference type="Pfam" id="PF01180">
    <property type="entry name" value="DHO_dh"/>
    <property type="match status" value="1"/>
</dbReference>
<evidence type="ECO:0000313" key="8">
    <source>
        <dbReference type="EMBL" id="VEN75371.1"/>
    </source>
</evidence>
<dbReference type="GO" id="GO:0044205">
    <property type="term" value="P:'de novo' UMP biosynthetic process"/>
    <property type="evidence" value="ECO:0007669"/>
    <property type="project" value="UniProtKB-UniPathway"/>
</dbReference>
<evidence type="ECO:0000256" key="2">
    <source>
        <dbReference type="ARBA" id="ARBA00004725"/>
    </source>
</evidence>
<dbReference type="EMBL" id="CAACVI010000051">
    <property type="protein sequence ID" value="VEN75371.1"/>
    <property type="molecule type" value="Genomic_DNA"/>
</dbReference>
<dbReference type="GO" id="GO:0006207">
    <property type="term" value="P:'de novo' pyrimidine nucleobase biosynthetic process"/>
    <property type="evidence" value="ECO:0007669"/>
    <property type="project" value="TreeGrafter"/>
</dbReference>
<dbReference type="NCBIfam" id="NF005741">
    <property type="entry name" value="PRK07565.1"/>
    <property type="match status" value="1"/>
</dbReference>
<reference evidence="8" key="1">
    <citation type="submission" date="2019-01" db="EMBL/GenBank/DDBJ databases">
        <authorList>
            <consortium name="Genoscope - CEA"/>
            <person name="William W."/>
        </authorList>
    </citation>
    <scope>NUCLEOTIDE SEQUENCE</scope>
    <source>
        <strain evidence="8">CR-1</strain>
    </source>
</reference>
<dbReference type="SUPFAM" id="SSF51395">
    <property type="entry name" value="FMN-linked oxidoreductases"/>
    <property type="match status" value="1"/>
</dbReference>
<feature type="domain" description="Dihydroorotate dehydrogenase catalytic" evidence="7">
    <location>
        <begin position="95"/>
        <end position="296"/>
    </location>
</feature>
<dbReference type="Gene3D" id="3.20.20.70">
    <property type="entry name" value="Aldolase class I"/>
    <property type="match status" value="1"/>
</dbReference>
<dbReference type="InterPro" id="IPR013785">
    <property type="entry name" value="Aldolase_TIM"/>
</dbReference>
<comment type="cofactor">
    <cofactor evidence="1">
        <name>FMN</name>
        <dbReference type="ChEBI" id="CHEBI:58210"/>
    </cofactor>
</comment>
<keyword evidence="4" id="KW-0288">FMN</keyword>
<evidence type="ECO:0000256" key="4">
    <source>
        <dbReference type="ARBA" id="ARBA00022643"/>
    </source>
</evidence>
<accession>A0A484HJC5</accession>
<dbReference type="InterPro" id="IPR005720">
    <property type="entry name" value="Dihydroorotate_DH_cat"/>
</dbReference>
<dbReference type="GO" id="GO:0005737">
    <property type="term" value="C:cytoplasm"/>
    <property type="evidence" value="ECO:0007669"/>
    <property type="project" value="InterPro"/>
</dbReference>
<dbReference type="InterPro" id="IPR050074">
    <property type="entry name" value="DHO_dehydrogenase"/>
</dbReference>
<dbReference type="PIRSF" id="PIRSF000164">
    <property type="entry name" value="DHO_oxidase"/>
    <property type="match status" value="1"/>
</dbReference>
<dbReference type="PANTHER" id="PTHR48109">
    <property type="entry name" value="DIHYDROOROTATE DEHYDROGENASE (QUINONE), MITOCHONDRIAL-RELATED"/>
    <property type="match status" value="1"/>
</dbReference>
<name>A0A484HJC5_9BACT</name>
<gene>
    <name evidence="8" type="ORF">EPICR_80064</name>
</gene>
<organism evidence="8">
    <name type="scientific">uncultured Desulfobacteraceae bacterium</name>
    <dbReference type="NCBI Taxonomy" id="218296"/>
    <lineage>
        <taxon>Bacteria</taxon>
        <taxon>Pseudomonadati</taxon>
        <taxon>Thermodesulfobacteriota</taxon>
        <taxon>Desulfobacteria</taxon>
        <taxon>Desulfobacterales</taxon>
        <taxon>Desulfobacteraceae</taxon>
        <taxon>environmental samples</taxon>
    </lineage>
</organism>
<evidence type="ECO:0000259" key="7">
    <source>
        <dbReference type="Pfam" id="PF01180"/>
    </source>
</evidence>
<protein>
    <submittedName>
        <fullName evidence="8">Diguanylate cyclase</fullName>
    </submittedName>
</protein>
<keyword evidence="3" id="KW-0285">Flavoprotein</keyword>
<keyword evidence="5" id="KW-0665">Pyrimidine biosynthesis</keyword>
<evidence type="ECO:0000256" key="5">
    <source>
        <dbReference type="ARBA" id="ARBA00022975"/>
    </source>
</evidence>
<dbReference type="AlphaFoldDB" id="A0A484HJC5"/>
<dbReference type="UniPathway" id="UPA00070"/>
<dbReference type="PANTHER" id="PTHR48109:SF3">
    <property type="entry name" value="SLL0744 PROTEIN"/>
    <property type="match status" value="1"/>
</dbReference>
<sequence>MTDLSTQYLGMELRNPLIAGSSGLTGSLEKVKKMEESGAGAVVLKSIFEEEIAYEYSDFIEKAAKSGPAPTHFEYEGRQNPIEYYDYKIREDNLNRYVQLVEDTQKALSVPVIASVNCYLHSADWVSYARYLEQAGADAIELNMFFPPTHFKREKRDMERLYFEVTDKILKEVSIPAALKISHYFTDLGPMILKLSRTGVKGLVLFNRFFSPDFDIEEFKVIPSFVLSDPSELAISLRWMSIMAQKVECDLAASTGVHDGDALIKHLLAGAAAVQVASCLYKNGPEYIGNMLEHLRGWMVRKGFSRLSDFKGKMSQDKSADPAVYERVQFMKYFGGKKNVRV</sequence>
<evidence type="ECO:0000256" key="3">
    <source>
        <dbReference type="ARBA" id="ARBA00022630"/>
    </source>
</evidence>